<dbReference type="SUPFAM" id="SSF55486">
    <property type="entry name" value="Metalloproteases ('zincins'), catalytic domain"/>
    <property type="match status" value="1"/>
</dbReference>
<dbReference type="InterPro" id="IPR001567">
    <property type="entry name" value="Pept_M3A_M3B_dom"/>
</dbReference>
<keyword evidence="5 6" id="KW-0482">Metalloprotease</keyword>
<dbReference type="Gene3D" id="1.10.1370.30">
    <property type="match status" value="1"/>
</dbReference>
<dbReference type="Pfam" id="PF01432">
    <property type="entry name" value="Peptidase_M3"/>
    <property type="match status" value="1"/>
</dbReference>
<comment type="similarity">
    <text evidence="6">Belongs to the peptidase M3 family.</text>
</comment>
<evidence type="ECO:0000313" key="8">
    <source>
        <dbReference type="EMBL" id="MBW6400745.1"/>
    </source>
</evidence>
<comment type="cofactor">
    <cofactor evidence="6">
        <name>Zn(2+)</name>
        <dbReference type="ChEBI" id="CHEBI:29105"/>
    </cofactor>
    <text evidence="6">Binds 1 zinc ion.</text>
</comment>
<evidence type="ECO:0000256" key="4">
    <source>
        <dbReference type="ARBA" id="ARBA00022833"/>
    </source>
</evidence>
<evidence type="ECO:0000256" key="6">
    <source>
        <dbReference type="RuleBase" id="RU003435"/>
    </source>
</evidence>
<evidence type="ECO:0000259" key="7">
    <source>
        <dbReference type="Pfam" id="PF01432"/>
    </source>
</evidence>
<accession>A0ABS7AHF1</accession>
<comment type="caution">
    <text evidence="8">The sequence shown here is derived from an EMBL/GenBank/DDBJ whole genome shotgun (WGS) entry which is preliminary data.</text>
</comment>
<dbReference type="RefSeq" id="WP_219765301.1">
    <property type="nucleotide sequence ID" value="NZ_JAHYBZ010000008.1"/>
</dbReference>
<dbReference type="CDD" id="cd09606">
    <property type="entry name" value="M3B_PepF"/>
    <property type="match status" value="1"/>
</dbReference>
<evidence type="ECO:0000256" key="3">
    <source>
        <dbReference type="ARBA" id="ARBA00022801"/>
    </source>
</evidence>
<keyword evidence="2 6" id="KW-0479">Metal-binding</keyword>
<keyword evidence="9" id="KW-1185">Reference proteome</keyword>
<keyword evidence="1 6" id="KW-0645">Protease</keyword>
<dbReference type="InterPro" id="IPR045090">
    <property type="entry name" value="Pept_M3A_M3B"/>
</dbReference>
<keyword evidence="4 6" id="KW-0862">Zinc</keyword>
<organism evidence="8 9">
    <name type="scientific">Roseomonas alba</name>
    <dbReference type="NCBI Taxonomy" id="2846776"/>
    <lineage>
        <taxon>Bacteria</taxon>
        <taxon>Pseudomonadati</taxon>
        <taxon>Pseudomonadota</taxon>
        <taxon>Alphaproteobacteria</taxon>
        <taxon>Acetobacterales</taxon>
        <taxon>Roseomonadaceae</taxon>
        <taxon>Roseomonas</taxon>
    </lineage>
</organism>
<evidence type="ECO:0000256" key="1">
    <source>
        <dbReference type="ARBA" id="ARBA00022670"/>
    </source>
</evidence>
<evidence type="ECO:0000313" key="9">
    <source>
        <dbReference type="Proteomes" id="UP001196565"/>
    </source>
</evidence>
<dbReference type="EMBL" id="JAHYBZ010000008">
    <property type="protein sequence ID" value="MBW6400745.1"/>
    <property type="molecule type" value="Genomic_DNA"/>
</dbReference>
<keyword evidence="3 6" id="KW-0378">Hydrolase</keyword>
<sequence length="557" mass="61455">MTLRFAEITAPRPDKESLAAGHAAIAARLDAGDRAGALAAWDQARREYETWSSLVHLTFAQDTTDRDAVAAREYADALAPEAATHETALKRRLLDDPDRAGLEALAGRHVVALWQTDITTFDPVIAAESEEESRLGARYTALLAGAKVSVRGNEVNLSGLAPFAEDRDRSLRHEAEAARWSFFAAHGEELDAIYDGLVKLRTTMARKLGDATFTPLAYRRMRRLDYGPADVARYREAVAKHVTPLVARVLDQRRAQHGWDRLMYWDEALIDPAGNPKPIGDHDTLVAAAQEMFARMDPRLADFYAMMRDGGFLDLKNRPGKAGGGFCTAFPTVGAPFIFANFNGTHHDIGVFTHEMGHAFQCWESRGLPGVDTLWPTMEAAEIHSMGLEYLTHPHMGLLVGDAAADRYRAMHLISALMFLPYGVCVDHFQHEVYASPDATPAERHAMWQRLERLYMPWTDYGDLAYPAMGGRWQAKGHIYNSPFYYIDYTLALCVALQFWVWSRRDPQAALDAYVALCARGGSMPFQGLVASTGLTSPFAPGALEAAVAEAAGVLGL</sequence>
<evidence type="ECO:0000256" key="5">
    <source>
        <dbReference type="ARBA" id="ARBA00023049"/>
    </source>
</evidence>
<reference evidence="8 9" key="1">
    <citation type="submission" date="2021-07" db="EMBL/GenBank/DDBJ databases">
        <authorList>
            <person name="So Y."/>
        </authorList>
    </citation>
    <scope>NUCLEOTIDE SEQUENCE [LARGE SCALE GENOMIC DNA]</scope>
    <source>
        <strain evidence="8 9">HJA6</strain>
    </source>
</reference>
<gene>
    <name evidence="8" type="ORF">KPL78_22990</name>
</gene>
<dbReference type="NCBIfam" id="TIGR02289">
    <property type="entry name" value="M3_not_pepF"/>
    <property type="match status" value="1"/>
</dbReference>
<protein>
    <submittedName>
        <fullName evidence="8">M3 family oligoendopeptidase</fullName>
    </submittedName>
</protein>
<dbReference type="Proteomes" id="UP001196565">
    <property type="component" value="Unassembled WGS sequence"/>
</dbReference>
<dbReference type="PANTHER" id="PTHR11804">
    <property type="entry name" value="PROTEASE M3 THIMET OLIGOPEPTIDASE-RELATED"/>
    <property type="match status" value="1"/>
</dbReference>
<dbReference type="InterPro" id="IPR011976">
    <property type="entry name" value="Pept_M3B_oligopep-rel"/>
</dbReference>
<evidence type="ECO:0000256" key="2">
    <source>
        <dbReference type="ARBA" id="ARBA00022723"/>
    </source>
</evidence>
<feature type="domain" description="Peptidase M3A/M3B catalytic" evidence="7">
    <location>
        <begin position="309"/>
        <end position="544"/>
    </location>
</feature>
<proteinExistence type="inferred from homology"/>
<name>A0ABS7AHF1_9PROT</name>
<dbReference type="PANTHER" id="PTHR11804:SF28">
    <property type="entry name" value="OLIGOENDOPEPTIDASE F"/>
    <property type="match status" value="1"/>
</dbReference>